<dbReference type="PANTHER" id="PTHR46954">
    <property type="entry name" value="C2H2-TYPE DOMAIN-CONTAINING PROTEIN"/>
    <property type="match status" value="1"/>
</dbReference>
<accession>A0ABN7V6E8</accession>
<dbReference type="Proteomes" id="UP000789901">
    <property type="component" value="Unassembled WGS sequence"/>
</dbReference>
<feature type="non-terminal residue" evidence="1">
    <location>
        <position position="48"/>
    </location>
</feature>
<dbReference type="EMBL" id="CAJVQB010010121">
    <property type="protein sequence ID" value="CAG8736866.1"/>
    <property type="molecule type" value="Genomic_DNA"/>
</dbReference>
<name>A0ABN7V6E8_GIGMA</name>
<comment type="caution">
    <text evidence="1">The sequence shown here is derived from an EMBL/GenBank/DDBJ whole genome shotgun (WGS) entry which is preliminary data.</text>
</comment>
<evidence type="ECO:0000313" key="2">
    <source>
        <dbReference type="Proteomes" id="UP000789901"/>
    </source>
</evidence>
<protein>
    <submittedName>
        <fullName evidence="1">35171_t:CDS:1</fullName>
    </submittedName>
</protein>
<proteinExistence type="predicted"/>
<organism evidence="1 2">
    <name type="scientific">Gigaspora margarita</name>
    <dbReference type="NCBI Taxonomy" id="4874"/>
    <lineage>
        <taxon>Eukaryota</taxon>
        <taxon>Fungi</taxon>
        <taxon>Fungi incertae sedis</taxon>
        <taxon>Mucoromycota</taxon>
        <taxon>Glomeromycotina</taxon>
        <taxon>Glomeromycetes</taxon>
        <taxon>Diversisporales</taxon>
        <taxon>Gigasporaceae</taxon>
        <taxon>Gigaspora</taxon>
    </lineage>
</organism>
<keyword evidence="2" id="KW-1185">Reference proteome</keyword>
<sequence>MASLSHDLARIILPYNTFGSHLDKQLKTAYDELEKCNFKAAGKILASV</sequence>
<evidence type="ECO:0000313" key="1">
    <source>
        <dbReference type="EMBL" id="CAG8736866.1"/>
    </source>
</evidence>
<dbReference type="PANTHER" id="PTHR46954:SF1">
    <property type="entry name" value="C2H2-TYPE DOMAIN-CONTAINING PROTEIN"/>
    <property type="match status" value="1"/>
</dbReference>
<reference evidence="1 2" key="1">
    <citation type="submission" date="2021-06" db="EMBL/GenBank/DDBJ databases">
        <authorList>
            <person name="Kallberg Y."/>
            <person name="Tangrot J."/>
            <person name="Rosling A."/>
        </authorList>
    </citation>
    <scope>NUCLEOTIDE SEQUENCE [LARGE SCALE GENOMIC DNA]</scope>
    <source>
        <strain evidence="1 2">120-4 pot B 10/14</strain>
    </source>
</reference>
<gene>
    <name evidence="1" type="ORF">GMARGA_LOCUS14955</name>
</gene>